<protein>
    <submittedName>
        <fullName evidence="3">Pilus assembly protein</fullName>
    </submittedName>
</protein>
<comment type="caution">
    <text evidence="3">The sequence shown here is derived from an EMBL/GenBank/DDBJ whole genome shotgun (WGS) entry which is preliminary data.</text>
</comment>
<sequence length="176" mass="18413">MRLLKRFRREAAGLAAVEFALVLPIAVAMLFGEFVLGEALSISRKVSIAARTVGDLVARNGSITSAQLTTIMNASTQIAAPYGNSGMTVVVAALATDGSGRTTVTWNKALNTTALTNGAVFTTPAGVAQPNTSLIYTMVRYSYTPPVGQNIFGTIPITNSFYMQPRSSAGVTCIGC</sequence>
<organism evidence="3 4">
    <name type="scientific">Rhodoblastus acidophilus</name>
    <name type="common">Rhodopseudomonas acidophila</name>
    <dbReference type="NCBI Taxonomy" id="1074"/>
    <lineage>
        <taxon>Bacteria</taxon>
        <taxon>Pseudomonadati</taxon>
        <taxon>Pseudomonadota</taxon>
        <taxon>Alphaproteobacteria</taxon>
        <taxon>Hyphomicrobiales</taxon>
        <taxon>Rhodoblastaceae</taxon>
        <taxon>Rhodoblastus</taxon>
    </lineage>
</organism>
<gene>
    <name evidence="3" type="ORF">GJ654_03245</name>
</gene>
<keyword evidence="1" id="KW-1133">Transmembrane helix</keyword>
<proteinExistence type="predicted"/>
<dbReference type="OrthoDB" id="8281832at2"/>
<dbReference type="Pfam" id="PF07811">
    <property type="entry name" value="TadE"/>
    <property type="match status" value="1"/>
</dbReference>
<feature type="domain" description="TadE-like" evidence="2">
    <location>
        <begin position="13"/>
        <end position="52"/>
    </location>
</feature>
<dbReference type="InterPro" id="IPR012495">
    <property type="entry name" value="TadE-like_dom"/>
</dbReference>
<dbReference type="EMBL" id="WNKS01000002">
    <property type="protein sequence ID" value="MTV30005.1"/>
    <property type="molecule type" value="Genomic_DNA"/>
</dbReference>
<dbReference type="AlphaFoldDB" id="A0A6N8DKG3"/>
<keyword evidence="1" id="KW-0812">Transmembrane</keyword>
<name>A0A6N8DKG3_RHOAC</name>
<dbReference type="RefSeq" id="WP_155444667.1">
    <property type="nucleotide sequence ID" value="NZ_JAOQNR010000002.1"/>
</dbReference>
<feature type="transmembrane region" description="Helical" evidence="1">
    <location>
        <begin position="12"/>
        <end position="36"/>
    </location>
</feature>
<evidence type="ECO:0000313" key="3">
    <source>
        <dbReference type="EMBL" id="MTV30005.1"/>
    </source>
</evidence>
<evidence type="ECO:0000256" key="1">
    <source>
        <dbReference type="SAM" id="Phobius"/>
    </source>
</evidence>
<evidence type="ECO:0000259" key="2">
    <source>
        <dbReference type="Pfam" id="PF07811"/>
    </source>
</evidence>
<keyword evidence="1" id="KW-0472">Membrane</keyword>
<evidence type="ECO:0000313" key="4">
    <source>
        <dbReference type="Proteomes" id="UP000439113"/>
    </source>
</evidence>
<accession>A0A6N8DKG3</accession>
<reference evidence="3 4" key="1">
    <citation type="submission" date="2019-11" db="EMBL/GenBank/DDBJ databases">
        <title>Whole-genome sequence of a Rhodoblastus acidophilus DSM 142.</title>
        <authorList>
            <person name="Kyndt J.A."/>
            <person name="Meyer T.E."/>
        </authorList>
    </citation>
    <scope>NUCLEOTIDE SEQUENCE [LARGE SCALE GENOMIC DNA]</scope>
    <source>
        <strain evidence="3 4">DSM 142</strain>
    </source>
</reference>
<dbReference type="Proteomes" id="UP000439113">
    <property type="component" value="Unassembled WGS sequence"/>
</dbReference>